<evidence type="ECO:0000313" key="1">
    <source>
        <dbReference type="EMBL" id="EPN36419.1"/>
    </source>
</evidence>
<reference evidence="1 2" key="1">
    <citation type="journal article" date="2013" name="PLoS Pathog.">
        <title>Genomic analysis of the Kiwifruit pathogen Pseudomonas syringae pv. actinidiae provides insight into the origins of an emergent plant disease.</title>
        <authorList>
            <person name="McCann H.C."/>
            <person name="Rikkerink E.H."/>
            <person name="Bertels F."/>
            <person name="Fiers M."/>
            <person name="Lu A."/>
            <person name="Rees-George J."/>
            <person name="Andersen M.T."/>
            <person name="Gleave A.P."/>
            <person name="Haubold B."/>
            <person name="Wohlers M.W."/>
            <person name="Guttman D.S."/>
            <person name="Wang P.W."/>
            <person name="Straub C."/>
            <person name="Vanneste J.L."/>
            <person name="Rainey P.B."/>
            <person name="Templeton M.D."/>
        </authorList>
    </citation>
    <scope>NUCLEOTIDE SEQUENCE [LARGE SCALE GENOMIC DNA]</scope>
    <source>
        <strain evidence="1 2">ICMP 18807</strain>
    </source>
</reference>
<organism evidence="1 2">
    <name type="scientific">Pseudomonas syringae pv. actinidiae ICMP 18807</name>
    <dbReference type="NCBI Taxonomy" id="1194404"/>
    <lineage>
        <taxon>Bacteria</taxon>
        <taxon>Pseudomonadati</taxon>
        <taxon>Pseudomonadota</taxon>
        <taxon>Gammaproteobacteria</taxon>
        <taxon>Pseudomonadales</taxon>
        <taxon>Pseudomonadaceae</taxon>
        <taxon>Pseudomonas</taxon>
        <taxon>Pseudomonas syringae</taxon>
    </lineage>
</organism>
<dbReference type="GO" id="GO:0016020">
    <property type="term" value="C:membrane"/>
    <property type="evidence" value="ECO:0007669"/>
    <property type="project" value="InterPro"/>
</dbReference>
<evidence type="ECO:0000313" key="2">
    <source>
        <dbReference type="Proteomes" id="UP000015729"/>
    </source>
</evidence>
<proteinExistence type="predicted"/>
<protein>
    <submittedName>
        <fullName evidence="1">Multidrug RND efflux transporter, permease MdtB</fullName>
    </submittedName>
</protein>
<dbReference type="Pfam" id="PF00873">
    <property type="entry name" value="ACR_tran"/>
    <property type="match status" value="1"/>
</dbReference>
<name>S6T082_PSESF</name>
<sequence length="47" mass="5144">MNMSRLFILRPVATTLSMLAIVLAGLIAYTLLPVSALPQVDYPTIRV</sequence>
<dbReference type="AlphaFoldDB" id="S6T082"/>
<dbReference type="Gene3D" id="1.20.1640.10">
    <property type="entry name" value="Multidrug efflux transporter AcrB transmembrane domain"/>
    <property type="match status" value="1"/>
</dbReference>
<dbReference type="GO" id="GO:0022857">
    <property type="term" value="F:transmembrane transporter activity"/>
    <property type="evidence" value="ECO:0007669"/>
    <property type="project" value="InterPro"/>
</dbReference>
<dbReference type="PRINTS" id="PR00702">
    <property type="entry name" value="ACRIFLAVINRP"/>
</dbReference>
<comment type="caution">
    <text evidence="1">The sequence shown here is derived from an EMBL/GenBank/DDBJ whole genome shotgun (WGS) entry which is preliminary data.</text>
</comment>
<dbReference type="Proteomes" id="UP000015729">
    <property type="component" value="Unassembled WGS sequence"/>
</dbReference>
<dbReference type="InterPro" id="IPR001036">
    <property type="entry name" value="Acrflvin-R"/>
</dbReference>
<accession>S6T082</accession>
<feature type="non-terminal residue" evidence="1">
    <location>
        <position position="47"/>
    </location>
</feature>
<dbReference type="EMBL" id="AOKG01002295">
    <property type="protein sequence ID" value="EPN36419.1"/>
    <property type="molecule type" value="Genomic_DNA"/>
</dbReference>
<gene>
    <name evidence="1" type="ORF">A244_33221</name>
</gene>